<dbReference type="SMART" id="SM01403">
    <property type="entry name" value="Ribosomal_S10"/>
    <property type="match status" value="1"/>
</dbReference>
<comment type="similarity">
    <text evidence="1">Belongs to the universal ribosomal protein uS10 family.</text>
</comment>
<evidence type="ECO:0000256" key="1">
    <source>
        <dbReference type="ARBA" id="ARBA00007102"/>
    </source>
</evidence>
<feature type="non-terminal residue" evidence="5">
    <location>
        <position position="1"/>
    </location>
</feature>
<dbReference type="OrthoDB" id="366214at2759"/>
<evidence type="ECO:0000256" key="2">
    <source>
        <dbReference type="ARBA" id="ARBA00022980"/>
    </source>
</evidence>
<dbReference type="GO" id="GO:0003735">
    <property type="term" value="F:structural constituent of ribosome"/>
    <property type="evidence" value="ECO:0007669"/>
    <property type="project" value="InterPro"/>
</dbReference>
<keyword evidence="3" id="KW-0687">Ribonucleoprotein</keyword>
<gene>
    <name evidence="5" type="ORF">COCSUDRAFT_22269</name>
</gene>
<proteinExistence type="inferred from homology"/>
<keyword evidence="6" id="KW-1185">Reference proteome</keyword>
<dbReference type="PANTHER" id="PTHR11700">
    <property type="entry name" value="30S RIBOSOMAL PROTEIN S10 FAMILY MEMBER"/>
    <property type="match status" value="1"/>
</dbReference>
<dbReference type="RefSeq" id="XP_005650604.1">
    <property type="nucleotide sequence ID" value="XM_005650547.1"/>
</dbReference>
<dbReference type="GO" id="GO:0006412">
    <property type="term" value="P:translation"/>
    <property type="evidence" value="ECO:0007669"/>
    <property type="project" value="InterPro"/>
</dbReference>
<dbReference type="Pfam" id="PF00338">
    <property type="entry name" value="Ribosomal_S10"/>
    <property type="match status" value="1"/>
</dbReference>
<comment type="caution">
    <text evidence="5">The sequence shown here is derived from an EMBL/GenBank/DDBJ whole genome shotgun (WGS) entry which is preliminary data.</text>
</comment>
<dbReference type="InterPro" id="IPR027486">
    <property type="entry name" value="Ribosomal_uS10_dom"/>
</dbReference>
<dbReference type="GO" id="GO:0003723">
    <property type="term" value="F:RNA binding"/>
    <property type="evidence" value="ECO:0007669"/>
    <property type="project" value="InterPro"/>
</dbReference>
<dbReference type="NCBIfam" id="TIGR01049">
    <property type="entry name" value="rpsJ_bact"/>
    <property type="match status" value="1"/>
</dbReference>
<dbReference type="SUPFAM" id="SSF54999">
    <property type="entry name" value="Ribosomal protein S10"/>
    <property type="match status" value="1"/>
</dbReference>
<name>I0Z5Z1_COCSC</name>
<sequence length="146" mass="16085">MASTSLGHRHGCPQTLRTFSCRPQAPLCSRARHQSLVVSAAATAAAEQKIRIKLKAYDAQLLQQSVGLISDAASSTGARVSGPVYLPTRRRIYCVLRSPHVNKDSREHFETRTHSRLVDIRNLTAQTIDELMQLDLPAGVDVEVKL</sequence>
<dbReference type="InterPro" id="IPR001848">
    <property type="entry name" value="Ribosomal_uS10"/>
</dbReference>
<keyword evidence="2 5" id="KW-0689">Ribosomal protein</keyword>
<organism evidence="5 6">
    <name type="scientific">Coccomyxa subellipsoidea (strain C-169)</name>
    <name type="common">Green microalga</name>
    <dbReference type="NCBI Taxonomy" id="574566"/>
    <lineage>
        <taxon>Eukaryota</taxon>
        <taxon>Viridiplantae</taxon>
        <taxon>Chlorophyta</taxon>
        <taxon>core chlorophytes</taxon>
        <taxon>Trebouxiophyceae</taxon>
        <taxon>Trebouxiophyceae incertae sedis</taxon>
        <taxon>Coccomyxaceae</taxon>
        <taxon>Coccomyxa</taxon>
        <taxon>Coccomyxa subellipsoidea</taxon>
    </lineage>
</organism>
<dbReference type="HAMAP" id="MF_00508">
    <property type="entry name" value="Ribosomal_uS10"/>
    <property type="match status" value="1"/>
</dbReference>
<dbReference type="EMBL" id="AGSI01000003">
    <property type="protein sequence ID" value="EIE26060.1"/>
    <property type="molecule type" value="Genomic_DNA"/>
</dbReference>
<dbReference type="Gene3D" id="3.30.70.600">
    <property type="entry name" value="Ribosomal protein S10 domain"/>
    <property type="match status" value="1"/>
</dbReference>
<dbReference type="eggNOG" id="KOG0900">
    <property type="taxonomic scope" value="Eukaryota"/>
</dbReference>
<protein>
    <submittedName>
        <fullName evidence="5">Plastid ribosomal protein S10 small ribosomal subunit</fullName>
    </submittedName>
</protein>
<dbReference type="InterPro" id="IPR018268">
    <property type="entry name" value="Ribosomal_uS10_CS"/>
</dbReference>
<feature type="domain" description="Small ribosomal subunit protein uS10" evidence="4">
    <location>
        <begin position="51"/>
        <end position="145"/>
    </location>
</feature>
<evidence type="ECO:0000313" key="5">
    <source>
        <dbReference type="EMBL" id="EIE26060.1"/>
    </source>
</evidence>
<accession>I0Z5Z1</accession>
<dbReference type="GO" id="GO:0005840">
    <property type="term" value="C:ribosome"/>
    <property type="evidence" value="ECO:0007669"/>
    <property type="project" value="UniProtKB-KW"/>
</dbReference>
<dbReference type="GeneID" id="17044064"/>
<evidence type="ECO:0000256" key="3">
    <source>
        <dbReference type="ARBA" id="ARBA00023274"/>
    </source>
</evidence>
<dbReference type="InterPro" id="IPR036838">
    <property type="entry name" value="Ribosomal_uS10_dom_sf"/>
</dbReference>
<dbReference type="KEGG" id="csl:COCSUDRAFT_22269"/>
<evidence type="ECO:0000259" key="4">
    <source>
        <dbReference type="SMART" id="SM01403"/>
    </source>
</evidence>
<dbReference type="PRINTS" id="PR00971">
    <property type="entry name" value="RIBOSOMALS10"/>
</dbReference>
<dbReference type="AlphaFoldDB" id="I0Z5Z1"/>
<dbReference type="Proteomes" id="UP000007264">
    <property type="component" value="Unassembled WGS sequence"/>
</dbReference>
<dbReference type="STRING" id="574566.I0Z5Z1"/>
<evidence type="ECO:0000313" key="6">
    <source>
        <dbReference type="Proteomes" id="UP000007264"/>
    </source>
</evidence>
<dbReference type="FunFam" id="3.30.70.600:FF:000003">
    <property type="entry name" value="30S ribosomal protein S10"/>
    <property type="match status" value="1"/>
</dbReference>
<dbReference type="NCBIfam" id="NF001861">
    <property type="entry name" value="PRK00596.1"/>
    <property type="match status" value="1"/>
</dbReference>
<dbReference type="PROSITE" id="PS00361">
    <property type="entry name" value="RIBOSOMAL_S10"/>
    <property type="match status" value="1"/>
</dbReference>
<dbReference type="GO" id="GO:1990904">
    <property type="term" value="C:ribonucleoprotein complex"/>
    <property type="evidence" value="ECO:0007669"/>
    <property type="project" value="UniProtKB-KW"/>
</dbReference>
<reference evidence="5 6" key="1">
    <citation type="journal article" date="2012" name="Genome Biol.">
        <title>The genome of the polar eukaryotic microalga coccomyxa subellipsoidea reveals traits of cold adaptation.</title>
        <authorList>
            <person name="Blanc G."/>
            <person name="Agarkova I."/>
            <person name="Grimwood J."/>
            <person name="Kuo A."/>
            <person name="Brueggeman A."/>
            <person name="Dunigan D."/>
            <person name="Gurnon J."/>
            <person name="Ladunga I."/>
            <person name="Lindquist E."/>
            <person name="Lucas S."/>
            <person name="Pangilinan J."/>
            <person name="Proschold T."/>
            <person name="Salamov A."/>
            <person name="Schmutz J."/>
            <person name="Weeks D."/>
            <person name="Yamada T."/>
            <person name="Claverie J.M."/>
            <person name="Grigoriev I."/>
            <person name="Van Etten J."/>
            <person name="Lomsadze A."/>
            <person name="Borodovsky M."/>
        </authorList>
    </citation>
    <scope>NUCLEOTIDE SEQUENCE [LARGE SCALE GENOMIC DNA]</scope>
    <source>
        <strain evidence="5 6">C-169</strain>
    </source>
</reference>